<dbReference type="HOGENOM" id="CLU_310321_0_0_7"/>
<dbReference type="OrthoDB" id="5494806at2"/>
<dbReference type="eggNOG" id="ENOG50319Q7">
    <property type="taxonomic scope" value="Bacteria"/>
</dbReference>
<keyword evidence="3" id="KW-1185">Reference proteome</keyword>
<feature type="compositionally biased region" description="Acidic residues" evidence="1">
    <location>
        <begin position="221"/>
        <end position="240"/>
    </location>
</feature>
<dbReference type="EMBL" id="CP001804">
    <property type="protein sequence ID" value="ACY13242.1"/>
    <property type="molecule type" value="Genomic_DNA"/>
</dbReference>
<dbReference type="AlphaFoldDB" id="D0LLM5"/>
<gene>
    <name evidence="2" type="ordered locus">Hoch_0605</name>
</gene>
<dbReference type="RefSeq" id="WP_012825869.1">
    <property type="nucleotide sequence ID" value="NC_013440.1"/>
</dbReference>
<evidence type="ECO:0000313" key="3">
    <source>
        <dbReference type="Proteomes" id="UP000001880"/>
    </source>
</evidence>
<dbReference type="Proteomes" id="UP000001880">
    <property type="component" value="Chromosome"/>
</dbReference>
<evidence type="ECO:0000313" key="2">
    <source>
        <dbReference type="EMBL" id="ACY13242.1"/>
    </source>
</evidence>
<protein>
    <submittedName>
        <fullName evidence="2">Uncharacterized protein</fullName>
    </submittedName>
</protein>
<sequence length="948" mass="105238">MGWLEQLAQERGHKSLRALAYAMKKDPSWPAARKPESVANNLRDLDKGKNAQWWAGTGRDLLPALAAALGEDESDLVARIQHPPTKVEPGVNLWSFQMFPALRPLDLAQEAPFPGVPEELTRPGGPREPRTWWHAPAGAGKSLVGRWLEARFGWTFLEAGRWSDIKLPQQGRVFVALASSDKLTQRDLEALPDDLKLCIAAPGPLPKAASSSDSQPQQETAEQETAEQETAEQETAEQETAEQKTAEQKTTEQETANFAECATPPPKSWAAALIDWVASRVRSGGGFDLVRVRQWLEDAKLLNSFATPGSLLSFLGLVDEIGLDAISGEHAGLDRRWLRVWLKAAVERKRRDLSQSTRHLLAKQGDELLLAMECARLRAGHPRALSEKAWAALVPTALAPPVNADDIYQIIETTGDDLRERLRDELKPDGRSVVRALRALGALEEAAPDTFVLAPPWAASIVLGEAAEQLWEDVPAGLGALLLHPETCELVLHALIDEVSGNDFAHIERCVAAPATTPEHMAAVDAAFRAVGLALLEDTDIPTKLIRMLWDRQMACTRKRYPDYPPLPMLMLDASADRATILGQGAWILAALSLSLALSLPLGLGDGDEHPVDTSVLPWLNTSSDELHREIAAAVHDIPSFERNEIVGSFAYRLGAKLLQRFGVLRFHDRLCKLQEPDIVVGLSQGDPHDLHHNEKLLLLRLTTFGLAALEGACNRQGCALDDVLAWCWQTWSWVRMYSYPPYTWGPDGGWGQGSADDLARIWRAAPADELQDEFFEREIPRKFWPLLTPAMWKRWIDIWSKKEHPWGGDAEAAFAYIPEDLALAAVRDGFVDGFCHEIRRILWQRIPDDLLALIDELAHTAPAPCDSAPQQTDRRLLDLAYSVPDEYARQLIEHATCWCRVPDAYPGVGDWLEPWLIRLIERRVPGWRDAFALVRDGASLRGPAARA</sequence>
<accession>D0LLM5</accession>
<feature type="compositionally biased region" description="Basic and acidic residues" evidence="1">
    <location>
        <begin position="241"/>
        <end position="252"/>
    </location>
</feature>
<evidence type="ECO:0000256" key="1">
    <source>
        <dbReference type="SAM" id="MobiDB-lite"/>
    </source>
</evidence>
<dbReference type="KEGG" id="hoh:Hoch_0605"/>
<organism evidence="2 3">
    <name type="scientific">Haliangium ochraceum (strain DSM 14365 / JCM 11303 / SMP-2)</name>
    <dbReference type="NCBI Taxonomy" id="502025"/>
    <lineage>
        <taxon>Bacteria</taxon>
        <taxon>Pseudomonadati</taxon>
        <taxon>Myxococcota</taxon>
        <taxon>Polyangia</taxon>
        <taxon>Haliangiales</taxon>
        <taxon>Kofleriaceae</taxon>
        <taxon>Haliangium</taxon>
    </lineage>
</organism>
<feature type="region of interest" description="Disordered" evidence="1">
    <location>
        <begin position="202"/>
        <end position="263"/>
    </location>
</feature>
<reference evidence="2 3" key="1">
    <citation type="journal article" date="2010" name="Stand. Genomic Sci.">
        <title>Complete genome sequence of Haliangium ochraceum type strain (SMP-2).</title>
        <authorList>
            <consortium name="US DOE Joint Genome Institute (JGI-PGF)"/>
            <person name="Ivanova N."/>
            <person name="Daum C."/>
            <person name="Lang E."/>
            <person name="Abt B."/>
            <person name="Kopitz M."/>
            <person name="Saunders E."/>
            <person name="Lapidus A."/>
            <person name="Lucas S."/>
            <person name="Glavina Del Rio T."/>
            <person name="Nolan M."/>
            <person name="Tice H."/>
            <person name="Copeland A."/>
            <person name="Cheng J.F."/>
            <person name="Chen F."/>
            <person name="Bruce D."/>
            <person name="Goodwin L."/>
            <person name="Pitluck S."/>
            <person name="Mavromatis K."/>
            <person name="Pati A."/>
            <person name="Mikhailova N."/>
            <person name="Chen A."/>
            <person name="Palaniappan K."/>
            <person name="Land M."/>
            <person name="Hauser L."/>
            <person name="Chang Y.J."/>
            <person name="Jeffries C.D."/>
            <person name="Detter J.C."/>
            <person name="Brettin T."/>
            <person name="Rohde M."/>
            <person name="Goker M."/>
            <person name="Bristow J."/>
            <person name="Markowitz V."/>
            <person name="Eisen J.A."/>
            <person name="Hugenholtz P."/>
            <person name="Kyrpides N.C."/>
            <person name="Klenk H.P."/>
        </authorList>
    </citation>
    <scope>NUCLEOTIDE SEQUENCE [LARGE SCALE GENOMIC DNA]</scope>
    <source>
        <strain evidence="3">DSM 14365 / CIP 107738 / JCM 11303 / AJ 13395 / SMP-2</strain>
    </source>
</reference>
<proteinExistence type="predicted"/>
<name>D0LLM5_HALO1</name>